<evidence type="ECO:0008006" key="3">
    <source>
        <dbReference type="Google" id="ProtNLM"/>
    </source>
</evidence>
<protein>
    <recommendedName>
        <fullName evidence="3">Peptide methionine sulfoxide reductase</fullName>
    </recommendedName>
</protein>
<organism evidence="1 2">
    <name type="scientific">Enterovibrio norvegicus FF-454</name>
    <dbReference type="NCBI Taxonomy" id="1185651"/>
    <lineage>
        <taxon>Bacteria</taxon>
        <taxon>Pseudomonadati</taxon>
        <taxon>Pseudomonadota</taxon>
        <taxon>Gammaproteobacteria</taxon>
        <taxon>Vibrionales</taxon>
        <taxon>Vibrionaceae</taxon>
        <taxon>Enterovibrio</taxon>
    </lineage>
</organism>
<keyword evidence="2" id="KW-1185">Reference proteome</keyword>
<comment type="caution">
    <text evidence="1">The sequence shown here is derived from an EMBL/GenBank/DDBJ whole genome shotgun (WGS) entry which is preliminary data.</text>
</comment>
<evidence type="ECO:0000313" key="1">
    <source>
        <dbReference type="EMBL" id="OEE59070.1"/>
    </source>
</evidence>
<accession>A0A1E5C0Q5</accession>
<name>A0A1E5C0Q5_9GAMM</name>
<dbReference type="RefSeq" id="WP_016961306.1">
    <property type="nucleotide sequence ID" value="NZ_AJWN02000090.1"/>
</dbReference>
<evidence type="ECO:0000313" key="2">
    <source>
        <dbReference type="Proteomes" id="UP000095039"/>
    </source>
</evidence>
<dbReference type="EMBL" id="AJWN02000090">
    <property type="protein sequence ID" value="OEE59070.1"/>
    <property type="molecule type" value="Genomic_DNA"/>
</dbReference>
<dbReference type="Proteomes" id="UP000095039">
    <property type="component" value="Unassembled WGS sequence"/>
</dbReference>
<gene>
    <name evidence="1" type="ORF">A1OK_03415</name>
</gene>
<reference evidence="1 2" key="1">
    <citation type="journal article" date="2012" name="Science">
        <title>Ecological populations of bacteria act as socially cohesive units of antibiotic production and resistance.</title>
        <authorList>
            <person name="Cordero O.X."/>
            <person name="Wildschutte H."/>
            <person name="Kirkup B."/>
            <person name="Proehl S."/>
            <person name="Ngo L."/>
            <person name="Hussain F."/>
            <person name="Le Roux F."/>
            <person name="Mincer T."/>
            <person name="Polz M.F."/>
        </authorList>
    </citation>
    <scope>NUCLEOTIDE SEQUENCE [LARGE SCALE GENOMIC DNA]</scope>
    <source>
        <strain evidence="1 2">FF-454</strain>
    </source>
</reference>
<sequence length="85" mass="9702">MDAFQRIDALDSGHHKVIYHDERWGLTVKRYSNGHAVKVFAEALSGGDFISGNLYLIDDVWSLKPCEMPREKVMSFILGFTLIDE</sequence>
<proteinExistence type="predicted"/>
<dbReference type="AlphaFoldDB" id="A0A1E5C0Q5"/>